<comment type="caution">
    <text evidence="8">The sequence shown here is derived from an EMBL/GenBank/DDBJ whole genome shotgun (WGS) entry which is preliminary data.</text>
</comment>
<dbReference type="InterPro" id="IPR050416">
    <property type="entry name" value="FAD-linked_Oxidoreductase"/>
</dbReference>
<dbReference type="InterPro" id="IPR006094">
    <property type="entry name" value="Oxid_FAD_bind_N"/>
</dbReference>
<keyword evidence="4" id="KW-0274">FAD</keyword>
<dbReference type="PANTHER" id="PTHR42973">
    <property type="entry name" value="BINDING OXIDOREDUCTASE, PUTATIVE (AFU_ORTHOLOGUE AFUA_1G17690)-RELATED"/>
    <property type="match status" value="1"/>
</dbReference>
<dbReference type="PANTHER" id="PTHR42973:SF39">
    <property type="entry name" value="FAD-BINDING PCMH-TYPE DOMAIN-CONTAINING PROTEIN"/>
    <property type="match status" value="1"/>
</dbReference>
<keyword evidence="5" id="KW-0560">Oxidoreductase</keyword>
<comment type="similarity">
    <text evidence="2">Belongs to the oxygen-dependent FAD-linked oxidoreductase family.</text>
</comment>
<name>A0ABR1RWY9_9PEZI</name>
<gene>
    <name evidence="8" type="ORF">PG993_012794</name>
</gene>
<dbReference type="Proteomes" id="UP001444661">
    <property type="component" value="Unassembled WGS sequence"/>
</dbReference>
<dbReference type="PROSITE" id="PS51387">
    <property type="entry name" value="FAD_PCMH"/>
    <property type="match status" value="1"/>
</dbReference>
<evidence type="ECO:0000256" key="5">
    <source>
        <dbReference type="ARBA" id="ARBA00023002"/>
    </source>
</evidence>
<evidence type="ECO:0000313" key="8">
    <source>
        <dbReference type="EMBL" id="KAK8022027.1"/>
    </source>
</evidence>
<dbReference type="EMBL" id="JAQQWK010000012">
    <property type="protein sequence ID" value="KAK8022027.1"/>
    <property type="molecule type" value="Genomic_DNA"/>
</dbReference>
<sequence>MVLGKHCKFLALGLAALATEVATGDTPPGATSSCRVLPGDTNWPTPQDWQDLNKTVGGRLTETVPRESVCHDAPYSHYDAVACAELQKTFDFPTLARWLTSGYYSMDVPGEFMDMSFKNYSCDPFAPRSEPCGLGNHASYVIEVRDAEDVKAALAFVGNHNIRLVVKNTGHDYLGRSTGTGALSLWTHHLKLTEFIPAYASSHYTGPAMKLGAGVQGFEAYAAANATGHRIVSGSCPTVGIAGGYSQGGGHSILSSCHGLGSDNVLEWEVVTVDGRHLVATPDNEHADLYWALSGGGPGNYAIVLSMTARVHRDGIIGGGTLAFNDSRVGNDAFWDAVGAFQELLPDFSDAGGNSFVYGLTSSSFNAWTVTMPGADAESAAALMEPFLDDLSRRDIDYEYRPHSSPNFLEHFDRALGPLPEGIIENSGFMASRMIPRAVLADPAANARVTAALRNISRLPDYSIACQSLRASGRADGEQPQPANAVLPAWRDAELLCLPKGAWDPRAAPSDMARRQAEAVSEVQAVLDAATGPGGGVYMNEVSYLLPDWKTAMYGANYERLLAVKRKYDPESVLYVLHGVGSDAWVEEVDKRLCRAVAS</sequence>
<protein>
    <submittedName>
        <fullName evidence="8">FAD-dependent isoamyl alcohol oxidase</fullName>
    </submittedName>
</protein>
<dbReference type="InterPro" id="IPR012951">
    <property type="entry name" value="BBE"/>
</dbReference>
<feature type="signal peptide" evidence="6">
    <location>
        <begin position="1"/>
        <end position="24"/>
    </location>
</feature>
<dbReference type="Gene3D" id="3.30.465.10">
    <property type="match status" value="2"/>
</dbReference>
<keyword evidence="6" id="KW-0732">Signal</keyword>
<organism evidence="8 9">
    <name type="scientific">Apiospora rasikravindrae</name>
    <dbReference type="NCBI Taxonomy" id="990691"/>
    <lineage>
        <taxon>Eukaryota</taxon>
        <taxon>Fungi</taxon>
        <taxon>Dikarya</taxon>
        <taxon>Ascomycota</taxon>
        <taxon>Pezizomycotina</taxon>
        <taxon>Sordariomycetes</taxon>
        <taxon>Xylariomycetidae</taxon>
        <taxon>Amphisphaeriales</taxon>
        <taxon>Apiosporaceae</taxon>
        <taxon>Apiospora</taxon>
    </lineage>
</organism>
<evidence type="ECO:0000256" key="6">
    <source>
        <dbReference type="SAM" id="SignalP"/>
    </source>
</evidence>
<dbReference type="SUPFAM" id="SSF56176">
    <property type="entry name" value="FAD-binding/transporter-associated domain-like"/>
    <property type="match status" value="1"/>
</dbReference>
<evidence type="ECO:0000256" key="1">
    <source>
        <dbReference type="ARBA" id="ARBA00001974"/>
    </source>
</evidence>
<dbReference type="Pfam" id="PF08031">
    <property type="entry name" value="BBE"/>
    <property type="match status" value="1"/>
</dbReference>
<accession>A0ABR1RWY9</accession>
<feature type="chain" id="PRO_5046660511" evidence="6">
    <location>
        <begin position="25"/>
        <end position="599"/>
    </location>
</feature>
<dbReference type="InterPro" id="IPR016169">
    <property type="entry name" value="FAD-bd_PCMH_sub2"/>
</dbReference>
<evidence type="ECO:0000256" key="3">
    <source>
        <dbReference type="ARBA" id="ARBA00022630"/>
    </source>
</evidence>
<dbReference type="InterPro" id="IPR016166">
    <property type="entry name" value="FAD-bd_PCMH"/>
</dbReference>
<evidence type="ECO:0000313" key="9">
    <source>
        <dbReference type="Proteomes" id="UP001444661"/>
    </source>
</evidence>
<evidence type="ECO:0000256" key="4">
    <source>
        <dbReference type="ARBA" id="ARBA00022827"/>
    </source>
</evidence>
<dbReference type="InterPro" id="IPR036318">
    <property type="entry name" value="FAD-bd_PCMH-like_sf"/>
</dbReference>
<evidence type="ECO:0000259" key="7">
    <source>
        <dbReference type="PROSITE" id="PS51387"/>
    </source>
</evidence>
<reference evidence="8 9" key="1">
    <citation type="submission" date="2023-01" db="EMBL/GenBank/DDBJ databases">
        <title>Analysis of 21 Apiospora genomes using comparative genomics revels a genus with tremendous synthesis potential of carbohydrate active enzymes and secondary metabolites.</title>
        <authorList>
            <person name="Sorensen T."/>
        </authorList>
    </citation>
    <scope>NUCLEOTIDE SEQUENCE [LARGE SCALE GENOMIC DNA]</scope>
    <source>
        <strain evidence="8 9">CBS 33761</strain>
    </source>
</reference>
<feature type="domain" description="FAD-binding PCMH-type" evidence="7">
    <location>
        <begin position="134"/>
        <end position="314"/>
    </location>
</feature>
<proteinExistence type="inferred from homology"/>
<comment type="cofactor">
    <cofactor evidence="1">
        <name>FAD</name>
        <dbReference type="ChEBI" id="CHEBI:57692"/>
    </cofactor>
</comment>
<dbReference type="Pfam" id="PF01565">
    <property type="entry name" value="FAD_binding_4"/>
    <property type="match status" value="1"/>
</dbReference>
<keyword evidence="3" id="KW-0285">Flavoprotein</keyword>
<evidence type="ECO:0000256" key="2">
    <source>
        <dbReference type="ARBA" id="ARBA00005466"/>
    </source>
</evidence>
<keyword evidence="9" id="KW-1185">Reference proteome</keyword>